<dbReference type="GO" id="GO:0043937">
    <property type="term" value="P:regulation of sporulation"/>
    <property type="evidence" value="ECO:0007669"/>
    <property type="project" value="InterPro"/>
</dbReference>
<evidence type="ECO:0000259" key="5">
    <source>
        <dbReference type="Pfam" id="PF10298"/>
    </source>
</evidence>
<accession>A0A644XU67</accession>
<evidence type="ECO:0000259" key="4">
    <source>
        <dbReference type="Pfam" id="PF02650"/>
    </source>
</evidence>
<dbReference type="InterPro" id="IPR018478">
    <property type="entry name" value="Sporu_reg_WhiA_N_dom"/>
</dbReference>
<dbReference type="Pfam" id="PF14527">
    <property type="entry name" value="LAGLIDADG_WhiA"/>
    <property type="match status" value="1"/>
</dbReference>
<dbReference type="PANTHER" id="PTHR37307:SF1">
    <property type="entry name" value="CELL DIVISION PROTEIN WHIA-RELATED"/>
    <property type="match status" value="1"/>
</dbReference>
<feature type="domain" description="Sporulation regulator WhiA C-terminal" evidence="4">
    <location>
        <begin position="225"/>
        <end position="308"/>
    </location>
</feature>
<evidence type="ECO:0000259" key="6">
    <source>
        <dbReference type="Pfam" id="PF14527"/>
    </source>
</evidence>
<keyword evidence="2" id="KW-0238">DNA-binding</keyword>
<feature type="domain" description="WhiA LAGLIDADG-like" evidence="6">
    <location>
        <begin position="131"/>
        <end position="222"/>
    </location>
</feature>
<dbReference type="GO" id="GO:0003677">
    <property type="term" value="F:DNA binding"/>
    <property type="evidence" value="ECO:0007669"/>
    <property type="project" value="UniProtKB-KW"/>
</dbReference>
<dbReference type="PANTHER" id="PTHR37307">
    <property type="entry name" value="CELL DIVISION PROTEIN WHIA-RELATED"/>
    <property type="match status" value="1"/>
</dbReference>
<name>A0A644XU67_9ZZZZ</name>
<dbReference type="InterPro" id="IPR027434">
    <property type="entry name" value="Homing_endonucl"/>
</dbReference>
<dbReference type="InterPro" id="IPR039518">
    <property type="entry name" value="WhiA_LAGLIDADG_dom"/>
</dbReference>
<feature type="domain" description="Sporulation transcription regulator WhiA N-terminal" evidence="5">
    <location>
        <begin position="19"/>
        <end position="106"/>
    </location>
</feature>
<gene>
    <name evidence="7" type="primary">whiA_7</name>
    <name evidence="7" type="ORF">SDC9_64232</name>
</gene>
<dbReference type="Gene3D" id="3.10.28.10">
    <property type="entry name" value="Homing endonucleases"/>
    <property type="match status" value="1"/>
</dbReference>
<dbReference type="NCBIfam" id="TIGR00647">
    <property type="entry name" value="DNA_bind_WhiA"/>
    <property type="match status" value="1"/>
</dbReference>
<protein>
    <submittedName>
        <fullName evidence="7">Putative sporulation transcription regulator WhiA</fullName>
    </submittedName>
</protein>
<evidence type="ECO:0000313" key="7">
    <source>
        <dbReference type="EMBL" id="MPM17833.1"/>
    </source>
</evidence>
<comment type="caution">
    <text evidence="7">The sequence shown here is derived from an EMBL/GenBank/DDBJ whole genome shotgun (WGS) entry which is preliminary data.</text>
</comment>
<dbReference type="HAMAP" id="MF_01420">
    <property type="entry name" value="HTH_type_WhiA"/>
    <property type="match status" value="1"/>
</dbReference>
<reference evidence="7" key="1">
    <citation type="submission" date="2019-08" db="EMBL/GenBank/DDBJ databases">
        <authorList>
            <person name="Kucharzyk K."/>
            <person name="Murdoch R.W."/>
            <person name="Higgins S."/>
            <person name="Loffler F."/>
        </authorList>
    </citation>
    <scope>NUCLEOTIDE SEQUENCE</scope>
</reference>
<dbReference type="EMBL" id="VSSQ01002870">
    <property type="protein sequence ID" value="MPM17833.1"/>
    <property type="molecule type" value="Genomic_DNA"/>
</dbReference>
<sequence>MSFSYNVKSELSHHFGNARHCNIAELAAVLNMCGHIAYNLEKICVKIQTENPVAARKYFTLLKKTFNIDSEVLIRRNSQLKKNRVYMLFINNDEQARKMLQACGILRLENGRESVGRNIDELVVNSICCKRAYIRGAFLASGSLADPEKMYHLEFACLDKLYSENLRDLINSFGLDAKIVLRKEHFIVYLKEGEQIVDLLNIMEAHKALMDLENIRILKDMRNNVNRKVNCETANLNKTVNAAVKQTEDIELILKKMDLSQLPQSLSSIINLRMDYPDASLRELGQMLEPPVGKSGVNHRLRKLAEIADSLREEMGE</sequence>
<dbReference type="Pfam" id="PF02650">
    <property type="entry name" value="HTH_WhiA"/>
    <property type="match status" value="1"/>
</dbReference>
<organism evidence="7">
    <name type="scientific">bioreactor metagenome</name>
    <dbReference type="NCBI Taxonomy" id="1076179"/>
    <lineage>
        <taxon>unclassified sequences</taxon>
        <taxon>metagenomes</taxon>
        <taxon>ecological metagenomes</taxon>
    </lineage>
</organism>
<dbReference type="SUPFAM" id="SSF55608">
    <property type="entry name" value="Homing endonucleases"/>
    <property type="match status" value="1"/>
</dbReference>
<dbReference type="Pfam" id="PF10298">
    <property type="entry name" value="WhiA_N"/>
    <property type="match status" value="1"/>
</dbReference>
<dbReference type="InterPro" id="IPR003802">
    <property type="entry name" value="Sporulation_regulator_WhiA"/>
</dbReference>
<evidence type="ECO:0000256" key="1">
    <source>
        <dbReference type="ARBA" id="ARBA00022618"/>
    </source>
</evidence>
<dbReference type="AlphaFoldDB" id="A0A644XU67"/>
<dbReference type="GO" id="GO:0051301">
    <property type="term" value="P:cell division"/>
    <property type="evidence" value="ECO:0007669"/>
    <property type="project" value="UniProtKB-KW"/>
</dbReference>
<keyword evidence="1" id="KW-0132">Cell division</keyword>
<evidence type="ECO:0000256" key="2">
    <source>
        <dbReference type="ARBA" id="ARBA00023125"/>
    </source>
</evidence>
<proteinExistence type="inferred from homology"/>
<evidence type="ECO:0000256" key="3">
    <source>
        <dbReference type="ARBA" id="ARBA00023306"/>
    </source>
</evidence>
<dbReference type="InterPro" id="IPR023054">
    <property type="entry name" value="Sporulation_regulator_WhiA_C"/>
</dbReference>
<keyword evidence="3" id="KW-0131">Cell cycle</keyword>